<dbReference type="RefSeq" id="WP_211309846.1">
    <property type="nucleotide sequence ID" value="NZ_CP160205.1"/>
</dbReference>
<keyword evidence="1" id="KW-0449">Lipoprotein</keyword>
<accession>A0A2T5J7N9</accession>
<reference evidence="1 2" key="1">
    <citation type="submission" date="2018-04" db="EMBL/GenBank/DDBJ databases">
        <title>Genomic Encyclopedia of Archaeal and Bacterial Type Strains, Phase II (KMG-II): from individual species to whole genera.</title>
        <authorList>
            <person name="Goeker M."/>
        </authorList>
    </citation>
    <scope>NUCLEOTIDE SEQUENCE [LARGE SCALE GENOMIC DNA]</scope>
    <source>
        <strain evidence="1 2">DSM 26809</strain>
    </source>
</reference>
<dbReference type="EMBL" id="QAOQ01000006">
    <property type="protein sequence ID" value="PTQ95165.1"/>
    <property type="molecule type" value="Genomic_DNA"/>
</dbReference>
<protein>
    <submittedName>
        <fullName evidence="1">Putative lipoprotein with Yx(FWY)xxD motif</fullName>
    </submittedName>
</protein>
<comment type="caution">
    <text evidence="1">The sequence shown here is derived from an EMBL/GenBank/DDBJ whole genome shotgun (WGS) entry which is preliminary data.</text>
</comment>
<dbReference type="Proteomes" id="UP000244168">
    <property type="component" value="Unassembled WGS sequence"/>
</dbReference>
<dbReference type="PANTHER" id="PTHR39335:SF1">
    <property type="entry name" value="BLL4220 PROTEIN"/>
    <property type="match status" value="1"/>
</dbReference>
<organism evidence="1 2">
    <name type="scientific">Mucilaginibacter yixingensis</name>
    <dbReference type="NCBI Taxonomy" id="1295612"/>
    <lineage>
        <taxon>Bacteria</taxon>
        <taxon>Pseudomonadati</taxon>
        <taxon>Bacteroidota</taxon>
        <taxon>Sphingobacteriia</taxon>
        <taxon>Sphingobacteriales</taxon>
        <taxon>Sphingobacteriaceae</taxon>
        <taxon>Mucilaginibacter</taxon>
    </lineage>
</organism>
<evidence type="ECO:0000313" key="2">
    <source>
        <dbReference type="Proteomes" id="UP000244168"/>
    </source>
</evidence>
<dbReference type="AlphaFoldDB" id="A0A2T5J7N9"/>
<name>A0A2T5J7N9_9SPHI</name>
<evidence type="ECO:0000313" key="1">
    <source>
        <dbReference type="EMBL" id="PTQ95165.1"/>
    </source>
</evidence>
<dbReference type="Pfam" id="PF03640">
    <property type="entry name" value="Lipoprotein_15"/>
    <property type="match status" value="2"/>
</dbReference>
<sequence>MKTIRIGRLFVAAATLVIMLIIGCKKYNNSTNNYDNGTPAMSNSIQLMANTKFGNIMTDGSGRTLYFFSIDAGTTSNCTGGCLAVWPVFYSANPTLGTGLNASDFATITRSDGAMQTTYKGWPLYYYSGDIYAGDTNGDPVDNTWFVAKADYSVMISDAQLVGLDGKQYTSAGVAGTAISQYLVDDRGHTLYMFTPDKANTNTFTKADFSNNITWSIDSVKTVQSVPSILLKSDFAIINVFGHSQISFRGRPLYFFGQDAATRGNTKGVSFPTPGAAIWKVTNSSTVVLN</sequence>
<dbReference type="PROSITE" id="PS51257">
    <property type="entry name" value="PROKAR_LIPOPROTEIN"/>
    <property type="match status" value="1"/>
</dbReference>
<keyword evidence="2" id="KW-1185">Reference proteome</keyword>
<dbReference type="GO" id="GO:0043448">
    <property type="term" value="P:alkane catabolic process"/>
    <property type="evidence" value="ECO:0007669"/>
    <property type="project" value="TreeGrafter"/>
</dbReference>
<dbReference type="PANTHER" id="PTHR39335">
    <property type="entry name" value="BLL4220 PROTEIN"/>
    <property type="match status" value="1"/>
</dbReference>
<dbReference type="InterPro" id="IPR005297">
    <property type="entry name" value="Lipoprotein_repeat"/>
</dbReference>
<gene>
    <name evidence="1" type="ORF">C8P68_106380</name>
</gene>
<proteinExistence type="predicted"/>